<reference evidence="1 2" key="1">
    <citation type="journal article" date="2011" name="Genome Biol.">
        <title>Comparative genome sequence analysis underscores mycoparasitism as the ancestral life style of Trichoderma.</title>
        <authorList>
            <person name="Kubicek C.P."/>
            <person name="Herrera-Estrella A."/>
            <person name="Seidl-Seiboth V."/>
            <person name="Martinez D.A."/>
            <person name="Druzhinina I.S."/>
            <person name="Thon M."/>
            <person name="Zeilinger S."/>
            <person name="Casas-Flores S."/>
            <person name="Horwitz B.A."/>
            <person name="Mukherjee P.K."/>
            <person name="Mukherjee M."/>
            <person name="Kredics L."/>
            <person name="Alcaraz L.D."/>
            <person name="Aerts A."/>
            <person name="Antal Z."/>
            <person name="Atanasova L."/>
            <person name="Cervantes-Badillo M.G."/>
            <person name="Challacombe J."/>
            <person name="Chertkov O."/>
            <person name="McCluskey K."/>
            <person name="Coulpier F."/>
            <person name="Deshpande N."/>
            <person name="von Doehren H."/>
            <person name="Ebbole D.J."/>
            <person name="Esquivel-Naranjo E.U."/>
            <person name="Fekete E."/>
            <person name="Flipphi M."/>
            <person name="Glaser F."/>
            <person name="Gomez-Rodriguez E.Y."/>
            <person name="Gruber S."/>
            <person name="Han C."/>
            <person name="Henrissat B."/>
            <person name="Hermosa R."/>
            <person name="Hernandez-Onate M."/>
            <person name="Karaffa L."/>
            <person name="Kosti I."/>
            <person name="Le Crom S."/>
            <person name="Lindquist E."/>
            <person name="Lucas S."/>
            <person name="Luebeck M."/>
            <person name="Luebeck P.S."/>
            <person name="Margeot A."/>
            <person name="Metz B."/>
            <person name="Misra M."/>
            <person name="Nevalainen H."/>
            <person name="Omann M."/>
            <person name="Packer N."/>
            <person name="Perrone G."/>
            <person name="Uresti-Rivera E.E."/>
            <person name="Salamov A."/>
            <person name="Schmoll M."/>
            <person name="Seiboth B."/>
            <person name="Shapiro H."/>
            <person name="Sukno S."/>
            <person name="Tamayo-Ramos J.A."/>
            <person name="Tisch D."/>
            <person name="Wiest A."/>
            <person name="Wilkinson H.H."/>
            <person name="Zhang M."/>
            <person name="Coutinho P.M."/>
            <person name="Kenerley C.M."/>
            <person name="Monte E."/>
            <person name="Baker S.E."/>
            <person name="Grigoriev I.V."/>
        </authorList>
    </citation>
    <scope>NUCLEOTIDE SEQUENCE [LARGE SCALE GENOMIC DNA]</scope>
    <source>
        <strain evidence="2">ATCC 20476 / IMI 206040</strain>
    </source>
</reference>
<gene>
    <name evidence="1" type="ORF">TRIATDRAFT_298814</name>
</gene>
<sequence>FFFLALSATSRHPVSCSLHAIQCSLGFPLTSKKTSHHVGDSTELACHDNYLSFLQFSSYSAPSTE</sequence>
<evidence type="ECO:0000313" key="2">
    <source>
        <dbReference type="Proteomes" id="UP000005426"/>
    </source>
</evidence>
<protein>
    <submittedName>
        <fullName evidence="1">Uncharacterized protein</fullName>
    </submittedName>
</protein>
<evidence type="ECO:0000313" key="1">
    <source>
        <dbReference type="EMBL" id="EHK46956.1"/>
    </source>
</evidence>
<dbReference type="HOGENOM" id="CLU_2855886_0_0_1"/>
<keyword evidence="2" id="KW-1185">Reference proteome</keyword>
<name>G9NQY6_HYPAI</name>
<dbReference type="Proteomes" id="UP000005426">
    <property type="component" value="Unassembled WGS sequence"/>
</dbReference>
<feature type="non-terminal residue" evidence="1">
    <location>
        <position position="1"/>
    </location>
</feature>
<dbReference type="AlphaFoldDB" id="G9NQY6"/>
<dbReference type="EMBL" id="ABDG02000021">
    <property type="protein sequence ID" value="EHK46956.1"/>
    <property type="molecule type" value="Genomic_DNA"/>
</dbReference>
<comment type="caution">
    <text evidence="1">The sequence shown here is derived from an EMBL/GenBank/DDBJ whole genome shotgun (WGS) entry which is preliminary data.</text>
</comment>
<proteinExistence type="predicted"/>
<organism evidence="1 2">
    <name type="scientific">Hypocrea atroviridis (strain ATCC 20476 / IMI 206040)</name>
    <name type="common">Trichoderma atroviride</name>
    <dbReference type="NCBI Taxonomy" id="452589"/>
    <lineage>
        <taxon>Eukaryota</taxon>
        <taxon>Fungi</taxon>
        <taxon>Dikarya</taxon>
        <taxon>Ascomycota</taxon>
        <taxon>Pezizomycotina</taxon>
        <taxon>Sordariomycetes</taxon>
        <taxon>Hypocreomycetidae</taxon>
        <taxon>Hypocreales</taxon>
        <taxon>Hypocreaceae</taxon>
        <taxon>Trichoderma</taxon>
    </lineage>
</organism>
<accession>G9NQY6</accession>